<dbReference type="Proteomes" id="UP000249299">
    <property type="component" value="Unassembled WGS sequence"/>
</dbReference>
<dbReference type="PROSITE" id="PS50885">
    <property type="entry name" value="HAMP"/>
    <property type="match status" value="1"/>
</dbReference>
<feature type="domain" description="HAMP" evidence="9">
    <location>
        <begin position="303"/>
        <end position="356"/>
    </location>
</feature>
<evidence type="ECO:0000256" key="2">
    <source>
        <dbReference type="ARBA" id="ARBA00022519"/>
    </source>
</evidence>
<feature type="domain" description="T-SNARE coiled-coil homology" evidence="8">
    <location>
        <begin position="549"/>
        <end position="611"/>
    </location>
</feature>
<dbReference type="InterPro" id="IPR032255">
    <property type="entry name" value="HBM"/>
</dbReference>
<dbReference type="SUPFAM" id="SSF58104">
    <property type="entry name" value="Methyl-accepting chemotaxis protein (MCP) signaling domain"/>
    <property type="match status" value="1"/>
</dbReference>
<feature type="domain" description="Methyl-accepting transducer" evidence="7">
    <location>
        <begin position="397"/>
        <end position="633"/>
    </location>
</feature>
<dbReference type="Pfam" id="PF00672">
    <property type="entry name" value="HAMP"/>
    <property type="match status" value="1"/>
</dbReference>
<evidence type="ECO:0000256" key="5">
    <source>
        <dbReference type="PROSITE-ProRule" id="PRU00284"/>
    </source>
</evidence>
<comment type="subcellular location">
    <subcellularLocation>
        <location evidence="1">Cell inner membrane</location>
        <topology evidence="1">Multi-pass membrane protein</topology>
    </subcellularLocation>
</comment>
<accession>A0A327JV73</accession>
<evidence type="ECO:0000313" key="11">
    <source>
        <dbReference type="Proteomes" id="UP000249299"/>
    </source>
</evidence>
<keyword evidence="2" id="KW-1003">Cell membrane</keyword>
<dbReference type="CDD" id="cd06225">
    <property type="entry name" value="HAMP"/>
    <property type="match status" value="1"/>
</dbReference>
<keyword evidence="6" id="KW-1133">Transmembrane helix</keyword>
<proteinExistence type="inferred from homology"/>
<organism evidence="10 11">
    <name type="scientific">Rhodobium orientis</name>
    <dbReference type="NCBI Taxonomy" id="34017"/>
    <lineage>
        <taxon>Bacteria</taxon>
        <taxon>Pseudomonadati</taxon>
        <taxon>Pseudomonadota</taxon>
        <taxon>Alphaproteobacteria</taxon>
        <taxon>Hyphomicrobiales</taxon>
        <taxon>Rhodobiaceae</taxon>
        <taxon>Rhodobium</taxon>
    </lineage>
</organism>
<evidence type="ECO:0000313" key="10">
    <source>
        <dbReference type="EMBL" id="RAI27098.1"/>
    </source>
</evidence>
<dbReference type="InterPro" id="IPR004089">
    <property type="entry name" value="MCPsignal_dom"/>
</dbReference>
<comment type="similarity">
    <text evidence="4">Belongs to the methyl-accepting chemotaxis (MCP) protein family.</text>
</comment>
<evidence type="ECO:0000256" key="1">
    <source>
        <dbReference type="ARBA" id="ARBA00004429"/>
    </source>
</evidence>
<dbReference type="Pfam" id="PF00015">
    <property type="entry name" value="MCPsignal"/>
    <property type="match status" value="1"/>
</dbReference>
<dbReference type="PROSITE" id="PS50111">
    <property type="entry name" value="CHEMOTAXIS_TRANSDUC_2"/>
    <property type="match status" value="1"/>
</dbReference>
<keyword evidence="6" id="KW-0472">Membrane</keyword>
<dbReference type="PRINTS" id="PR00260">
    <property type="entry name" value="CHEMTRNSDUCR"/>
</dbReference>
<dbReference type="GO" id="GO:0006935">
    <property type="term" value="P:chemotaxis"/>
    <property type="evidence" value="ECO:0007669"/>
    <property type="project" value="InterPro"/>
</dbReference>
<dbReference type="PANTHER" id="PTHR32089:SF112">
    <property type="entry name" value="LYSOZYME-LIKE PROTEIN-RELATED"/>
    <property type="match status" value="1"/>
</dbReference>
<keyword evidence="11" id="KW-1185">Reference proteome</keyword>
<keyword evidence="2" id="KW-0997">Cell inner membrane</keyword>
<dbReference type="OrthoDB" id="3289104at2"/>
<dbReference type="SMART" id="SM00283">
    <property type="entry name" value="MA"/>
    <property type="match status" value="1"/>
</dbReference>
<comment type="caution">
    <text evidence="10">The sequence shown here is derived from an EMBL/GenBank/DDBJ whole genome shotgun (WGS) entry which is preliminary data.</text>
</comment>
<dbReference type="PROSITE" id="PS50192">
    <property type="entry name" value="T_SNARE"/>
    <property type="match status" value="1"/>
</dbReference>
<evidence type="ECO:0000256" key="6">
    <source>
        <dbReference type="SAM" id="Phobius"/>
    </source>
</evidence>
<evidence type="ECO:0000259" key="7">
    <source>
        <dbReference type="PROSITE" id="PS50111"/>
    </source>
</evidence>
<gene>
    <name evidence="10" type="ORF">CH339_11535</name>
</gene>
<dbReference type="Gene3D" id="6.10.340.10">
    <property type="match status" value="1"/>
</dbReference>
<keyword evidence="6" id="KW-0812">Transmembrane</keyword>
<evidence type="ECO:0000259" key="8">
    <source>
        <dbReference type="PROSITE" id="PS50192"/>
    </source>
</evidence>
<evidence type="ECO:0000259" key="9">
    <source>
        <dbReference type="PROSITE" id="PS50885"/>
    </source>
</evidence>
<dbReference type="SMART" id="SM00304">
    <property type="entry name" value="HAMP"/>
    <property type="match status" value="1"/>
</dbReference>
<evidence type="ECO:0000256" key="4">
    <source>
        <dbReference type="ARBA" id="ARBA00029447"/>
    </source>
</evidence>
<dbReference type="SMART" id="SM01358">
    <property type="entry name" value="HBM"/>
    <property type="match status" value="1"/>
</dbReference>
<protein>
    <recommendedName>
        <fullName evidence="12">Methyl-accepting chemotaxis protein</fullName>
    </recommendedName>
</protein>
<dbReference type="AlphaFoldDB" id="A0A327JV73"/>
<dbReference type="InterPro" id="IPR000727">
    <property type="entry name" value="T_SNARE_dom"/>
</dbReference>
<keyword evidence="3 5" id="KW-0807">Transducer</keyword>
<dbReference type="EMBL" id="NPEV01000022">
    <property type="protein sequence ID" value="RAI27098.1"/>
    <property type="molecule type" value="Genomic_DNA"/>
</dbReference>
<evidence type="ECO:0008006" key="12">
    <source>
        <dbReference type="Google" id="ProtNLM"/>
    </source>
</evidence>
<feature type="transmembrane region" description="Helical" evidence="6">
    <location>
        <begin position="6"/>
        <end position="30"/>
    </location>
</feature>
<sequence>MVGGLGIRIFSIGLLGMVGVLAVGGVYLAGNNKASHFEAKAEDAGEIGRQALGLDAALLNARRAEKDFLLRSDTQYADRHAEITRTVETILAKIRADAAASDWQQIAEEADQVRAGYETYVTSFKTVVSASIERGLAPDKGLQGSLRNSVHDVEDRLKAFDAPRLAADMLMLRRHEKDFMLRGDPKYVERLKKGVETFSVTLAASDLPAADKAQISDLIAAYQRDFLAWADAAAIVRTRTGEMSNAYAALEPKVGQIVSRIGTTAEQARIARDAVFSQTRSIITWSIVATAVLVMFVAWLIGRSVVRPLSRMTATMGVLADGDLAVEIPDTGRGDEIGRMAAAVEVFKSNAIERKRLEDQEKDEEARRAAARKADMERLADSFETTVGDIIRTVSTSSRELESSADVLTGTAQRTRELSTSVAAASDEASANVQSVASASEEMAASVNEIGRQVLESSQMAAEAVGQAERTDARIATLSEAATRIGDVVNLITEIAQQTNLLALNATIEAARAGEAGKGFAVVAAEVKQLAEQTAKATEEIGAQIGNIQTATDESVGAIKEIGATIGRLSDISAGIAAAIEEQGAATQEITRNVTEAATGTAEVASNISDVNHGAEETGAASSQVLSSARMLSKDSERLQTEVTKFLDSVRAG</sequence>
<dbReference type="GO" id="GO:0005886">
    <property type="term" value="C:plasma membrane"/>
    <property type="evidence" value="ECO:0007669"/>
    <property type="project" value="UniProtKB-SubCell"/>
</dbReference>
<dbReference type="PANTHER" id="PTHR32089">
    <property type="entry name" value="METHYL-ACCEPTING CHEMOTAXIS PROTEIN MCPB"/>
    <property type="match status" value="1"/>
</dbReference>
<dbReference type="SUPFAM" id="SSF158472">
    <property type="entry name" value="HAMP domain-like"/>
    <property type="match status" value="1"/>
</dbReference>
<dbReference type="GO" id="GO:0004888">
    <property type="term" value="F:transmembrane signaling receptor activity"/>
    <property type="evidence" value="ECO:0007669"/>
    <property type="project" value="InterPro"/>
</dbReference>
<dbReference type="Gene3D" id="1.10.287.950">
    <property type="entry name" value="Methyl-accepting chemotaxis protein"/>
    <property type="match status" value="1"/>
</dbReference>
<evidence type="ECO:0000256" key="3">
    <source>
        <dbReference type="ARBA" id="ARBA00023224"/>
    </source>
</evidence>
<feature type="transmembrane region" description="Helical" evidence="6">
    <location>
        <begin position="282"/>
        <end position="302"/>
    </location>
</feature>
<dbReference type="GO" id="GO:0007165">
    <property type="term" value="P:signal transduction"/>
    <property type="evidence" value="ECO:0007669"/>
    <property type="project" value="UniProtKB-KW"/>
</dbReference>
<dbReference type="InterPro" id="IPR004090">
    <property type="entry name" value="Chemotax_Me-accpt_rcpt"/>
</dbReference>
<dbReference type="InterPro" id="IPR003660">
    <property type="entry name" value="HAMP_dom"/>
</dbReference>
<name>A0A327JV73_9HYPH</name>
<reference evidence="10 11" key="1">
    <citation type="submission" date="2017-07" db="EMBL/GenBank/DDBJ databases">
        <title>Draft Genome Sequences of Select Purple Nonsulfur Bacteria.</title>
        <authorList>
            <person name="Lasarre B."/>
            <person name="Mckinlay J.B."/>
        </authorList>
    </citation>
    <scope>NUCLEOTIDE SEQUENCE [LARGE SCALE GENOMIC DNA]</scope>
    <source>
        <strain evidence="10 11">DSM 11290</strain>
    </source>
</reference>